<keyword evidence="2" id="KW-1185">Reference proteome</keyword>
<evidence type="ECO:0000313" key="2">
    <source>
        <dbReference type="Proteomes" id="UP001497512"/>
    </source>
</evidence>
<reference evidence="1 2" key="1">
    <citation type="submission" date="2024-02" db="EMBL/GenBank/DDBJ databases">
        <authorList>
            <consortium name="ELIXIR-Norway"/>
            <consortium name="Elixir Norway"/>
        </authorList>
    </citation>
    <scope>NUCLEOTIDE SEQUENCE [LARGE SCALE GENOMIC DNA]</scope>
</reference>
<proteinExistence type="predicted"/>
<organism evidence="1 2">
    <name type="scientific">Sphagnum troendelagicum</name>
    <dbReference type="NCBI Taxonomy" id="128251"/>
    <lineage>
        <taxon>Eukaryota</taxon>
        <taxon>Viridiplantae</taxon>
        <taxon>Streptophyta</taxon>
        <taxon>Embryophyta</taxon>
        <taxon>Bryophyta</taxon>
        <taxon>Sphagnophytina</taxon>
        <taxon>Sphagnopsida</taxon>
        <taxon>Sphagnales</taxon>
        <taxon>Sphagnaceae</taxon>
        <taxon>Sphagnum</taxon>
    </lineage>
</organism>
<evidence type="ECO:0000313" key="1">
    <source>
        <dbReference type="EMBL" id="CAK9191587.1"/>
    </source>
</evidence>
<accession>A0ABP0TBB5</accession>
<dbReference type="Proteomes" id="UP001497512">
    <property type="component" value="Chromosome 1"/>
</dbReference>
<sequence length="91" mass="9830">MKTLPEKSEAAVAVAAFAAAALLTGKSTPIRKIVESSFPLNMKIVAEMDPKDFLLAVFVVVIAPHVTNNRLAIVRLTETKKAVTRVNLDKV</sequence>
<protein>
    <submittedName>
        <fullName evidence="1">Uncharacterized protein</fullName>
    </submittedName>
</protein>
<gene>
    <name evidence="1" type="ORF">CSSPTR1EN2_LOCUS1465</name>
</gene>
<dbReference type="EMBL" id="OZ019893">
    <property type="protein sequence ID" value="CAK9191587.1"/>
    <property type="molecule type" value="Genomic_DNA"/>
</dbReference>
<name>A0ABP0TBB5_9BRYO</name>